<dbReference type="Gene3D" id="3.30.300.20">
    <property type="match status" value="1"/>
</dbReference>
<dbReference type="CDD" id="cd02412">
    <property type="entry name" value="KH-II_30S_S3"/>
    <property type="match status" value="1"/>
</dbReference>
<dbReference type="PROSITE" id="PS00548">
    <property type="entry name" value="RIBOSOMAL_S3"/>
    <property type="match status" value="1"/>
</dbReference>
<dbReference type="NCBIfam" id="TIGR01009">
    <property type="entry name" value="rpsC_bact"/>
    <property type="match status" value="1"/>
</dbReference>
<dbReference type="InterPro" id="IPR018280">
    <property type="entry name" value="Ribosomal_uS3_CS"/>
</dbReference>
<dbReference type="EMBL" id="DVMR01000065">
    <property type="protein sequence ID" value="HIU44395.1"/>
    <property type="molecule type" value="Genomic_DNA"/>
</dbReference>
<dbReference type="GO" id="GO:0019843">
    <property type="term" value="F:rRNA binding"/>
    <property type="evidence" value="ECO:0007669"/>
    <property type="project" value="UniProtKB-UniRule"/>
</dbReference>
<comment type="function">
    <text evidence="6 8">Binds the lower part of the 30S subunit head. Binds mRNA in the 70S ribosome, positioning it for translation.</text>
</comment>
<dbReference type="FunFam" id="3.30.300.20:FF:000001">
    <property type="entry name" value="30S ribosomal protein S3"/>
    <property type="match status" value="1"/>
</dbReference>
<evidence type="ECO:0000256" key="7">
    <source>
        <dbReference type="ARBA" id="ARBA00035257"/>
    </source>
</evidence>
<keyword evidence="3 8" id="KW-0694">RNA-binding</keyword>
<dbReference type="InterPro" id="IPR004044">
    <property type="entry name" value="KH_dom_type_2"/>
</dbReference>
<dbReference type="FunFam" id="3.30.1140.32:FF:000002">
    <property type="entry name" value="30S ribosomal protein S3"/>
    <property type="match status" value="1"/>
</dbReference>
<name>A0A9D1LM51_9CLOT</name>
<dbReference type="GO" id="GO:0003735">
    <property type="term" value="F:structural constituent of ribosome"/>
    <property type="evidence" value="ECO:0007669"/>
    <property type="project" value="InterPro"/>
</dbReference>
<dbReference type="PANTHER" id="PTHR11760">
    <property type="entry name" value="30S/40S RIBOSOMAL PROTEIN S3"/>
    <property type="match status" value="1"/>
</dbReference>
<keyword evidence="2 8" id="KW-0699">rRNA-binding</keyword>
<dbReference type="AlphaFoldDB" id="A0A9D1LM51"/>
<protein>
    <recommendedName>
        <fullName evidence="7 8">Small ribosomal subunit protein uS3</fullName>
    </recommendedName>
</protein>
<dbReference type="PANTHER" id="PTHR11760:SF19">
    <property type="entry name" value="SMALL RIBOSOMAL SUBUNIT PROTEIN US3C"/>
    <property type="match status" value="1"/>
</dbReference>
<comment type="similarity">
    <text evidence="1 8 9">Belongs to the universal ribosomal protein uS3 family.</text>
</comment>
<dbReference type="InterPro" id="IPR015946">
    <property type="entry name" value="KH_dom-like_a/b"/>
</dbReference>
<evidence type="ECO:0000256" key="10">
    <source>
        <dbReference type="SAM" id="MobiDB-lite"/>
    </source>
</evidence>
<dbReference type="InterPro" id="IPR005704">
    <property type="entry name" value="Ribosomal_uS3_bac-typ"/>
</dbReference>
<reference evidence="12" key="1">
    <citation type="submission" date="2020-10" db="EMBL/GenBank/DDBJ databases">
        <authorList>
            <person name="Gilroy R."/>
        </authorList>
    </citation>
    <scope>NUCLEOTIDE SEQUENCE</scope>
    <source>
        <strain evidence="12">CHK191-8634</strain>
    </source>
</reference>
<dbReference type="SUPFAM" id="SSF54821">
    <property type="entry name" value="Ribosomal protein S3 C-terminal domain"/>
    <property type="match status" value="1"/>
</dbReference>
<dbReference type="InterPro" id="IPR057258">
    <property type="entry name" value="Ribosomal_uS3"/>
</dbReference>
<evidence type="ECO:0000256" key="9">
    <source>
        <dbReference type="RuleBase" id="RU003624"/>
    </source>
</evidence>
<dbReference type="GO" id="GO:0022627">
    <property type="term" value="C:cytosolic small ribosomal subunit"/>
    <property type="evidence" value="ECO:0007669"/>
    <property type="project" value="TreeGrafter"/>
</dbReference>
<keyword evidence="4 8" id="KW-0689">Ribosomal protein</keyword>
<dbReference type="InterPro" id="IPR036419">
    <property type="entry name" value="Ribosomal_S3_C_sf"/>
</dbReference>
<evidence type="ECO:0000256" key="1">
    <source>
        <dbReference type="ARBA" id="ARBA00010761"/>
    </source>
</evidence>
<evidence type="ECO:0000259" key="11">
    <source>
        <dbReference type="PROSITE" id="PS50823"/>
    </source>
</evidence>
<sequence length="289" mass="32052">MGQKVNPHGLRVGVIKGWDSRWFAKDEQVGDLLVEDHKIRTYLKKNLYAAGVPRIEIERDSAKMRIFIHCARPGIIVGKGGSEIEKLQKTLSDMVGKPVSVSIVEVRSPDLNAQLVAENIASQLEKRISFRRAMKQAMGRAMKLGAKGIKTCVSGRLGGAEIARTEHYHEGTIPLQTLRADIDYGFAEAHTTYGRIGVKVWLYKGEVLTGGPRTTSVEAPRRDRRERRGPRREGNDRPRREGQGGRYGERKQFSAGPRGPQGGRPYSPRPQGDRPQRTPAAPKTEGGAQ</sequence>
<evidence type="ECO:0000256" key="3">
    <source>
        <dbReference type="ARBA" id="ARBA00022884"/>
    </source>
</evidence>
<evidence type="ECO:0000256" key="2">
    <source>
        <dbReference type="ARBA" id="ARBA00022730"/>
    </source>
</evidence>
<dbReference type="SMART" id="SM00322">
    <property type="entry name" value="KH"/>
    <property type="match status" value="1"/>
</dbReference>
<proteinExistence type="inferred from homology"/>
<dbReference type="InterPro" id="IPR001351">
    <property type="entry name" value="Ribosomal_uS3_C"/>
</dbReference>
<gene>
    <name evidence="8 12" type="primary">rpsC</name>
    <name evidence="12" type="ORF">IAB67_08885</name>
</gene>
<dbReference type="Proteomes" id="UP000824073">
    <property type="component" value="Unassembled WGS sequence"/>
</dbReference>
<reference evidence="12" key="2">
    <citation type="journal article" date="2021" name="PeerJ">
        <title>Extensive microbial diversity within the chicken gut microbiome revealed by metagenomics and culture.</title>
        <authorList>
            <person name="Gilroy R."/>
            <person name="Ravi A."/>
            <person name="Getino M."/>
            <person name="Pursley I."/>
            <person name="Horton D.L."/>
            <person name="Alikhan N.F."/>
            <person name="Baker D."/>
            <person name="Gharbi K."/>
            <person name="Hall N."/>
            <person name="Watson M."/>
            <person name="Adriaenssens E.M."/>
            <person name="Foster-Nyarko E."/>
            <person name="Jarju S."/>
            <person name="Secka A."/>
            <person name="Antonio M."/>
            <person name="Oren A."/>
            <person name="Chaudhuri R.R."/>
            <person name="La Ragione R."/>
            <person name="Hildebrand F."/>
            <person name="Pallen M.J."/>
        </authorList>
    </citation>
    <scope>NUCLEOTIDE SEQUENCE</scope>
    <source>
        <strain evidence="12">CHK191-8634</strain>
    </source>
</reference>
<evidence type="ECO:0000256" key="4">
    <source>
        <dbReference type="ARBA" id="ARBA00022980"/>
    </source>
</evidence>
<dbReference type="Pfam" id="PF00189">
    <property type="entry name" value="Ribosomal_S3_C"/>
    <property type="match status" value="1"/>
</dbReference>
<evidence type="ECO:0000256" key="6">
    <source>
        <dbReference type="ARBA" id="ARBA00024998"/>
    </source>
</evidence>
<feature type="domain" description="KH type-2" evidence="11">
    <location>
        <begin position="39"/>
        <end position="107"/>
    </location>
</feature>
<dbReference type="GO" id="GO:0006412">
    <property type="term" value="P:translation"/>
    <property type="evidence" value="ECO:0007669"/>
    <property type="project" value="UniProtKB-UniRule"/>
</dbReference>
<evidence type="ECO:0000313" key="13">
    <source>
        <dbReference type="Proteomes" id="UP000824073"/>
    </source>
</evidence>
<feature type="region of interest" description="Disordered" evidence="10">
    <location>
        <begin position="210"/>
        <end position="289"/>
    </location>
</feature>
<comment type="caution">
    <text evidence="12">The sequence shown here is derived from an EMBL/GenBank/DDBJ whole genome shotgun (WGS) entry which is preliminary data.</text>
</comment>
<feature type="compositionally biased region" description="Basic and acidic residues" evidence="10">
    <location>
        <begin position="231"/>
        <end position="252"/>
    </location>
</feature>
<accession>A0A9D1LM51</accession>
<organism evidence="12 13">
    <name type="scientific">Candidatus Ventrousia excrementavium</name>
    <dbReference type="NCBI Taxonomy" id="2840961"/>
    <lineage>
        <taxon>Bacteria</taxon>
        <taxon>Bacillati</taxon>
        <taxon>Bacillota</taxon>
        <taxon>Clostridia</taxon>
        <taxon>Eubacteriales</taxon>
        <taxon>Clostridiaceae</taxon>
        <taxon>Clostridiaceae incertae sedis</taxon>
        <taxon>Candidatus Ventrousia</taxon>
    </lineage>
</organism>
<evidence type="ECO:0000256" key="8">
    <source>
        <dbReference type="HAMAP-Rule" id="MF_01309"/>
    </source>
</evidence>
<dbReference type="PROSITE" id="PS50823">
    <property type="entry name" value="KH_TYPE_2"/>
    <property type="match status" value="1"/>
</dbReference>
<evidence type="ECO:0000256" key="5">
    <source>
        <dbReference type="ARBA" id="ARBA00023274"/>
    </source>
</evidence>
<dbReference type="HAMAP" id="MF_01309_B">
    <property type="entry name" value="Ribosomal_uS3_B"/>
    <property type="match status" value="1"/>
</dbReference>
<dbReference type="Pfam" id="PF07650">
    <property type="entry name" value="KH_2"/>
    <property type="match status" value="1"/>
</dbReference>
<evidence type="ECO:0000313" key="12">
    <source>
        <dbReference type="EMBL" id="HIU44395.1"/>
    </source>
</evidence>
<dbReference type="GO" id="GO:0003729">
    <property type="term" value="F:mRNA binding"/>
    <property type="evidence" value="ECO:0007669"/>
    <property type="project" value="UniProtKB-UniRule"/>
</dbReference>
<dbReference type="Gene3D" id="3.30.1140.32">
    <property type="entry name" value="Ribosomal protein S3, C-terminal domain"/>
    <property type="match status" value="1"/>
</dbReference>
<dbReference type="SUPFAM" id="SSF54814">
    <property type="entry name" value="Prokaryotic type KH domain (KH-domain type II)"/>
    <property type="match status" value="1"/>
</dbReference>
<keyword evidence="5 8" id="KW-0687">Ribonucleoprotein</keyword>
<comment type="subunit">
    <text evidence="8">Part of the 30S ribosomal subunit. Forms a tight complex with proteins S10 and S14.</text>
</comment>
<dbReference type="InterPro" id="IPR004087">
    <property type="entry name" value="KH_dom"/>
</dbReference>
<dbReference type="InterPro" id="IPR009019">
    <property type="entry name" value="KH_sf_prok-type"/>
</dbReference>